<sequence>MKTSEWIDISQPLNNNIATWPGDTPFSYEVS</sequence>
<dbReference type="InterPro" id="IPR037175">
    <property type="entry name" value="KFase_sf"/>
</dbReference>
<comment type="caution">
    <text evidence="1">The sequence shown here is derived from an EMBL/GenBank/DDBJ whole genome shotgun (WGS) entry which is preliminary data.</text>
</comment>
<accession>A0A9X9F3N9</accession>
<dbReference type="Proteomes" id="UP000308444">
    <property type="component" value="Unassembled WGS sequence"/>
</dbReference>
<reference evidence="1 2" key="1">
    <citation type="journal article" date="2019" name="Environ. Microbiol.">
        <title>An active ?-lactamase is a part of an orchestrated cell wall stress resistance network of Bacillus subtilis and related rhizosphere species.</title>
        <authorList>
            <person name="Bucher T."/>
            <person name="Keren-Paz A."/>
            <person name="Hausser J."/>
            <person name="Olender T."/>
            <person name="Cytryn E."/>
            <person name="Kolodkin-Gal I."/>
        </authorList>
    </citation>
    <scope>NUCLEOTIDE SEQUENCE [LARGE SCALE GENOMIC DNA]</scope>
    <source>
        <strain evidence="1 2">I32</strain>
    </source>
</reference>
<gene>
    <name evidence="1" type="ORF">FC695_29040</name>
</gene>
<protein>
    <submittedName>
        <fullName evidence="1">Arylformamidase</fullName>
    </submittedName>
</protein>
<name>A0A9X9F3N9_BACCE</name>
<evidence type="ECO:0000313" key="1">
    <source>
        <dbReference type="EMBL" id="TKI94164.1"/>
    </source>
</evidence>
<evidence type="ECO:0000313" key="2">
    <source>
        <dbReference type="Proteomes" id="UP000308444"/>
    </source>
</evidence>
<dbReference type="AlphaFoldDB" id="A0A9X9F3N9"/>
<proteinExistence type="predicted"/>
<dbReference type="EMBL" id="SZOH01002585">
    <property type="protein sequence ID" value="TKI94164.1"/>
    <property type="molecule type" value="Genomic_DNA"/>
</dbReference>
<organism evidence="1 2">
    <name type="scientific">Bacillus cereus</name>
    <dbReference type="NCBI Taxonomy" id="1396"/>
    <lineage>
        <taxon>Bacteria</taxon>
        <taxon>Bacillati</taxon>
        <taxon>Bacillota</taxon>
        <taxon>Bacilli</taxon>
        <taxon>Bacillales</taxon>
        <taxon>Bacillaceae</taxon>
        <taxon>Bacillus</taxon>
        <taxon>Bacillus cereus group</taxon>
    </lineage>
</organism>
<dbReference type="GO" id="GO:0004061">
    <property type="term" value="F:arylformamidase activity"/>
    <property type="evidence" value="ECO:0007669"/>
    <property type="project" value="InterPro"/>
</dbReference>
<feature type="non-terminal residue" evidence="1">
    <location>
        <position position="31"/>
    </location>
</feature>
<dbReference type="SUPFAM" id="SSF102198">
    <property type="entry name" value="Putative cyclase"/>
    <property type="match status" value="1"/>
</dbReference>
<dbReference type="GO" id="GO:0019441">
    <property type="term" value="P:L-tryptophan catabolic process to kynurenine"/>
    <property type="evidence" value="ECO:0007669"/>
    <property type="project" value="InterPro"/>
</dbReference>